<evidence type="ECO:0000256" key="6">
    <source>
        <dbReference type="ARBA" id="ARBA00022840"/>
    </source>
</evidence>
<dbReference type="EMBL" id="KK198757">
    <property type="protein sequence ID" value="KCW74811.1"/>
    <property type="molecule type" value="Genomic_DNA"/>
</dbReference>
<evidence type="ECO:0000256" key="2">
    <source>
        <dbReference type="ARBA" id="ARBA00022527"/>
    </source>
</evidence>
<dbReference type="Gramene" id="KCW74810">
    <property type="protein sequence ID" value="KCW74810"/>
    <property type="gene ID" value="EUGRSUZ_E03542"/>
</dbReference>
<keyword evidence="6" id="KW-0067">ATP-binding</keyword>
<dbReference type="AlphaFoldDB" id="A0A059CA49"/>
<dbReference type="InterPro" id="IPR050538">
    <property type="entry name" value="MAP_kinase_kinase_kinase"/>
</dbReference>
<dbReference type="PANTHER" id="PTHR48016">
    <property type="entry name" value="MAP KINASE KINASE KINASE SSK2-RELATED-RELATED"/>
    <property type="match status" value="1"/>
</dbReference>
<dbReference type="STRING" id="71139.A0A059CA49"/>
<evidence type="ECO:0000256" key="3">
    <source>
        <dbReference type="ARBA" id="ARBA00022679"/>
    </source>
</evidence>
<dbReference type="EMBL" id="KK198757">
    <property type="protein sequence ID" value="KCW74810.1"/>
    <property type="molecule type" value="Genomic_DNA"/>
</dbReference>
<dbReference type="Gramene" id="KCW74811">
    <property type="protein sequence ID" value="KCW74811"/>
    <property type="gene ID" value="EUGRSUZ_E03542"/>
</dbReference>
<protein>
    <recommendedName>
        <fullName evidence="7">Protein kinase domain-containing protein</fullName>
    </recommendedName>
</protein>
<dbReference type="eggNOG" id="KOG0198">
    <property type="taxonomic scope" value="Eukaryota"/>
</dbReference>
<evidence type="ECO:0000259" key="7">
    <source>
        <dbReference type="PROSITE" id="PS50011"/>
    </source>
</evidence>
<dbReference type="SMART" id="SM00220">
    <property type="entry name" value="S_TKc"/>
    <property type="match status" value="1"/>
</dbReference>
<evidence type="ECO:0000256" key="5">
    <source>
        <dbReference type="ARBA" id="ARBA00022777"/>
    </source>
</evidence>
<name>A0A059CA49_EUCGR</name>
<dbReference type="InterPro" id="IPR011009">
    <property type="entry name" value="Kinase-like_dom_sf"/>
</dbReference>
<dbReference type="PROSITE" id="PS50011">
    <property type="entry name" value="PROTEIN_KINASE_DOM"/>
    <property type="match status" value="1"/>
</dbReference>
<dbReference type="OMA" id="CIYELAT"/>
<dbReference type="PANTHER" id="PTHR48016:SF29">
    <property type="entry name" value="MITOGEN-ACTIVATED PROTEIN KINASE KINASE KINASE 1-RELATED"/>
    <property type="match status" value="1"/>
</dbReference>
<keyword evidence="5" id="KW-0418">Kinase</keyword>
<organism evidence="8">
    <name type="scientific">Eucalyptus grandis</name>
    <name type="common">Flooded gum</name>
    <dbReference type="NCBI Taxonomy" id="71139"/>
    <lineage>
        <taxon>Eukaryota</taxon>
        <taxon>Viridiplantae</taxon>
        <taxon>Streptophyta</taxon>
        <taxon>Embryophyta</taxon>
        <taxon>Tracheophyta</taxon>
        <taxon>Spermatophyta</taxon>
        <taxon>Magnoliopsida</taxon>
        <taxon>eudicotyledons</taxon>
        <taxon>Gunneridae</taxon>
        <taxon>Pentapetalae</taxon>
        <taxon>rosids</taxon>
        <taxon>malvids</taxon>
        <taxon>Myrtales</taxon>
        <taxon>Myrtaceae</taxon>
        <taxon>Myrtoideae</taxon>
        <taxon>Eucalypteae</taxon>
        <taxon>Eucalyptus</taxon>
    </lineage>
</organism>
<keyword evidence="2" id="KW-0723">Serine/threonine-protein kinase</keyword>
<accession>A0A059CA49</accession>
<dbReference type="InterPro" id="IPR000719">
    <property type="entry name" value="Prot_kinase_dom"/>
</dbReference>
<comment type="similarity">
    <text evidence="1">Belongs to the protein kinase superfamily. STE Ser/Thr protein kinase family. MAP kinase kinase kinase subfamily.</text>
</comment>
<sequence length="157" mass="17171">MLPVPPICRDIKCANILVDARSCVKLADFGLAKVIKKNDAKSSKGSLRWMAPEVVNPKNKSYGSAPDIWSLGCTVLEMLTRRYPYSHLEEAPAVYKIGQGELPLVPDFLSSDARGFILCCLQVDPNKRPSAAELLGHPFVRNASSGFALAHFNNVQS</sequence>
<dbReference type="Gene3D" id="1.10.510.10">
    <property type="entry name" value="Transferase(Phosphotransferase) domain 1"/>
    <property type="match status" value="1"/>
</dbReference>
<dbReference type="Pfam" id="PF00069">
    <property type="entry name" value="Pkinase"/>
    <property type="match status" value="1"/>
</dbReference>
<keyword evidence="3" id="KW-0808">Transferase</keyword>
<gene>
    <name evidence="8" type="ORF">EUGRSUZ_E03542</name>
</gene>
<proteinExistence type="inferred from homology"/>
<dbReference type="GO" id="GO:0005524">
    <property type="term" value="F:ATP binding"/>
    <property type="evidence" value="ECO:0007669"/>
    <property type="project" value="UniProtKB-KW"/>
</dbReference>
<keyword evidence="4" id="KW-0547">Nucleotide-binding</keyword>
<reference evidence="8" key="1">
    <citation type="submission" date="2013-07" db="EMBL/GenBank/DDBJ databases">
        <title>The genome of Eucalyptus grandis.</title>
        <authorList>
            <person name="Schmutz J."/>
            <person name="Hayes R."/>
            <person name="Myburg A."/>
            <person name="Tuskan G."/>
            <person name="Grattapaglia D."/>
            <person name="Rokhsar D.S."/>
        </authorList>
    </citation>
    <scope>NUCLEOTIDE SEQUENCE</scope>
    <source>
        <tissue evidence="8">Leaf extractions</tissue>
    </source>
</reference>
<evidence type="ECO:0000313" key="8">
    <source>
        <dbReference type="EMBL" id="KCW74810.1"/>
    </source>
</evidence>
<feature type="domain" description="Protein kinase" evidence="7">
    <location>
        <begin position="1"/>
        <end position="140"/>
    </location>
</feature>
<dbReference type="SUPFAM" id="SSF56112">
    <property type="entry name" value="Protein kinase-like (PK-like)"/>
    <property type="match status" value="1"/>
</dbReference>
<evidence type="ECO:0000256" key="4">
    <source>
        <dbReference type="ARBA" id="ARBA00022741"/>
    </source>
</evidence>
<evidence type="ECO:0000256" key="1">
    <source>
        <dbReference type="ARBA" id="ARBA00006529"/>
    </source>
</evidence>
<dbReference type="GO" id="GO:0000165">
    <property type="term" value="P:MAPK cascade"/>
    <property type="evidence" value="ECO:0000318"/>
    <property type="project" value="GO_Central"/>
</dbReference>
<dbReference type="GO" id="GO:0005737">
    <property type="term" value="C:cytoplasm"/>
    <property type="evidence" value="ECO:0000318"/>
    <property type="project" value="GO_Central"/>
</dbReference>
<dbReference type="GO" id="GO:0004709">
    <property type="term" value="F:MAP kinase kinase kinase activity"/>
    <property type="evidence" value="ECO:0000318"/>
    <property type="project" value="GO_Central"/>
</dbReference>